<proteinExistence type="predicted"/>
<reference evidence="4" key="1">
    <citation type="submission" date="2021-01" db="EMBL/GenBank/DDBJ databases">
        <title>Whole genome shotgun sequence of Rhizocola hellebori NBRC 109834.</title>
        <authorList>
            <person name="Komaki H."/>
            <person name="Tamura T."/>
        </authorList>
    </citation>
    <scope>NUCLEOTIDE SEQUENCE</scope>
    <source>
        <strain evidence="4">NBRC 109834</strain>
    </source>
</reference>
<keyword evidence="3" id="KW-0732">Signal</keyword>
<feature type="transmembrane region" description="Helical" evidence="2">
    <location>
        <begin position="311"/>
        <end position="333"/>
    </location>
</feature>
<evidence type="ECO:0000256" key="1">
    <source>
        <dbReference type="SAM" id="MobiDB-lite"/>
    </source>
</evidence>
<keyword evidence="2" id="KW-0472">Membrane</keyword>
<keyword evidence="5" id="KW-1185">Reference proteome</keyword>
<feature type="compositionally biased region" description="Low complexity" evidence="1">
    <location>
        <begin position="345"/>
        <end position="366"/>
    </location>
</feature>
<accession>A0A8J3QBS4</accession>
<keyword evidence="2" id="KW-1133">Transmembrane helix</keyword>
<protein>
    <submittedName>
        <fullName evidence="4">Uncharacterized protein</fullName>
    </submittedName>
</protein>
<dbReference type="RefSeq" id="WP_203910796.1">
    <property type="nucleotide sequence ID" value="NZ_BONY01000032.1"/>
</dbReference>
<evidence type="ECO:0000313" key="4">
    <source>
        <dbReference type="EMBL" id="GIH06992.1"/>
    </source>
</evidence>
<feature type="transmembrane region" description="Helical" evidence="2">
    <location>
        <begin position="213"/>
        <end position="230"/>
    </location>
</feature>
<feature type="transmembrane region" description="Helical" evidence="2">
    <location>
        <begin position="278"/>
        <end position="299"/>
    </location>
</feature>
<feature type="transmembrane region" description="Helical" evidence="2">
    <location>
        <begin position="187"/>
        <end position="206"/>
    </location>
</feature>
<feature type="signal peptide" evidence="3">
    <location>
        <begin position="1"/>
        <end position="26"/>
    </location>
</feature>
<dbReference type="Proteomes" id="UP000612899">
    <property type="component" value="Unassembled WGS sequence"/>
</dbReference>
<keyword evidence="2" id="KW-0812">Transmembrane</keyword>
<sequence length="375" mass="39157">MLTRKVGATLAVALTLILSTASPAFAHGADAPDATNYRSAITSTPALDGLEIRTIEAGARLQLTNRTGRNIEVLGYQGEPYLEIRPDGVYENFHSPATYLNITIAHVDPPAHADPTVPPVWNKVSDEPMYRWHDQRALWTSPQQPDVVRADPGREHHLRDWTVPMRVDATPLQLKGTLDWVPPGASWLWWLAAIGGGALLALLGLTARPRVPLALLAIAAGAVGLVYAVGRELDAGYSSALPILGQLFTAQLWNTVTSLVAIAAGIYALTKPKGDGDFALALGGAAVGLFAGMTNAAVFHRSITPLPWGTTTARLLVAAVIALGAGVAVAAMLRLRGTAPPPSEPAVLTALPPAEPAVPTAAEPPAASAPPAPPA</sequence>
<name>A0A8J3QBS4_9ACTN</name>
<comment type="caution">
    <text evidence="4">The sequence shown here is derived from an EMBL/GenBank/DDBJ whole genome shotgun (WGS) entry which is preliminary data.</text>
</comment>
<evidence type="ECO:0000256" key="3">
    <source>
        <dbReference type="SAM" id="SignalP"/>
    </source>
</evidence>
<feature type="chain" id="PRO_5035289984" evidence="3">
    <location>
        <begin position="27"/>
        <end position="375"/>
    </location>
</feature>
<gene>
    <name evidence="4" type="ORF">Rhe02_50590</name>
</gene>
<evidence type="ECO:0000313" key="5">
    <source>
        <dbReference type="Proteomes" id="UP000612899"/>
    </source>
</evidence>
<dbReference type="AlphaFoldDB" id="A0A8J3QBS4"/>
<organism evidence="4 5">
    <name type="scientific">Rhizocola hellebori</name>
    <dbReference type="NCBI Taxonomy" id="1392758"/>
    <lineage>
        <taxon>Bacteria</taxon>
        <taxon>Bacillati</taxon>
        <taxon>Actinomycetota</taxon>
        <taxon>Actinomycetes</taxon>
        <taxon>Micromonosporales</taxon>
        <taxon>Micromonosporaceae</taxon>
        <taxon>Rhizocola</taxon>
    </lineage>
</organism>
<feature type="region of interest" description="Disordered" evidence="1">
    <location>
        <begin position="342"/>
        <end position="375"/>
    </location>
</feature>
<dbReference type="EMBL" id="BONY01000032">
    <property type="protein sequence ID" value="GIH06992.1"/>
    <property type="molecule type" value="Genomic_DNA"/>
</dbReference>
<feature type="transmembrane region" description="Helical" evidence="2">
    <location>
        <begin position="250"/>
        <end position="269"/>
    </location>
</feature>
<evidence type="ECO:0000256" key="2">
    <source>
        <dbReference type="SAM" id="Phobius"/>
    </source>
</evidence>